<dbReference type="GO" id="GO:0045454">
    <property type="term" value="P:cell redox homeostasis"/>
    <property type="evidence" value="ECO:0007669"/>
    <property type="project" value="TreeGrafter"/>
</dbReference>
<dbReference type="GO" id="GO:0005737">
    <property type="term" value="C:cytoplasm"/>
    <property type="evidence" value="ECO:0007669"/>
    <property type="project" value="TreeGrafter"/>
</dbReference>
<feature type="domain" description="Thioredoxin" evidence="13">
    <location>
        <begin position="3"/>
        <end position="163"/>
    </location>
</feature>
<evidence type="ECO:0000256" key="9">
    <source>
        <dbReference type="ARBA" id="ARBA00032824"/>
    </source>
</evidence>
<evidence type="ECO:0000256" key="4">
    <source>
        <dbReference type="ARBA" id="ARBA00022559"/>
    </source>
</evidence>
<dbReference type="NCBIfam" id="NF006960">
    <property type="entry name" value="PRK09437.1"/>
    <property type="match status" value="1"/>
</dbReference>
<dbReference type="Pfam" id="PF00578">
    <property type="entry name" value="AhpC-TSA"/>
    <property type="match status" value="1"/>
</dbReference>
<proteinExistence type="inferred from homology"/>
<gene>
    <name evidence="14" type="ORF">A2908_01330</name>
</gene>
<dbReference type="SUPFAM" id="SSF52833">
    <property type="entry name" value="Thioredoxin-like"/>
    <property type="match status" value="1"/>
</dbReference>
<dbReference type="GO" id="GO:0034599">
    <property type="term" value="P:cellular response to oxidative stress"/>
    <property type="evidence" value="ECO:0007669"/>
    <property type="project" value="TreeGrafter"/>
</dbReference>
<evidence type="ECO:0000256" key="12">
    <source>
        <dbReference type="PIRSR" id="PIRSR000239-1"/>
    </source>
</evidence>
<dbReference type="FunFam" id="3.40.30.10:FF:000007">
    <property type="entry name" value="Thioredoxin-dependent thiol peroxidase"/>
    <property type="match status" value="1"/>
</dbReference>
<sequence>MQLKIGDGAPNFTLPDQDGKTHTLAEYAGTWLLLYFYPKDNTPGCTKEACMMRDDFYGFSARGGSASGGKKFPIKIVGVSVDSVKSHKKFADEYKLPFTLLSDEGKELVNLYGVWGKKKFMGKEYDGTFRMSFLINPKGVIEKIYTNVKPAEHSKEVLEDLKIVI</sequence>
<evidence type="ECO:0000256" key="3">
    <source>
        <dbReference type="ARBA" id="ARBA00013017"/>
    </source>
</evidence>
<keyword evidence="5" id="KW-0049">Antioxidant</keyword>
<protein>
    <recommendedName>
        <fullName evidence="3">thioredoxin-dependent peroxiredoxin</fullName>
        <ecNumber evidence="3">1.11.1.24</ecNumber>
    </recommendedName>
    <alternativeName>
        <fullName evidence="9">Thioredoxin peroxidase</fullName>
    </alternativeName>
</protein>
<dbReference type="PANTHER" id="PTHR42801">
    <property type="entry name" value="THIOREDOXIN-DEPENDENT PEROXIDE REDUCTASE"/>
    <property type="match status" value="1"/>
</dbReference>
<keyword evidence="8" id="KW-0676">Redox-active center</keyword>
<reference evidence="14 15" key="1">
    <citation type="journal article" date="2016" name="Nat. Commun.">
        <title>Thousands of microbial genomes shed light on interconnected biogeochemical processes in an aquifer system.</title>
        <authorList>
            <person name="Anantharaman K."/>
            <person name="Brown C.T."/>
            <person name="Hug L.A."/>
            <person name="Sharon I."/>
            <person name="Castelle C.J."/>
            <person name="Probst A.J."/>
            <person name="Thomas B.C."/>
            <person name="Singh A."/>
            <person name="Wilkins M.J."/>
            <person name="Karaoz U."/>
            <person name="Brodie E.L."/>
            <person name="Williams K.H."/>
            <person name="Hubbard S.S."/>
            <person name="Banfield J.F."/>
        </authorList>
    </citation>
    <scope>NUCLEOTIDE SEQUENCE [LARGE SCALE GENOMIC DNA]</scope>
</reference>
<evidence type="ECO:0000256" key="8">
    <source>
        <dbReference type="ARBA" id="ARBA00023284"/>
    </source>
</evidence>
<dbReference type="InterPro" id="IPR013766">
    <property type="entry name" value="Thioredoxin_domain"/>
</dbReference>
<evidence type="ECO:0000259" key="13">
    <source>
        <dbReference type="PROSITE" id="PS51352"/>
    </source>
</evidence>
<dbReference type="InterPro" id="IPR036249">
    <property type="entry name" value="Thioredoxin-like_sf"/>
</dbReference>
<evidence type="ECO:0000313" key="15">
    <source>
        <dbReference type="Proteomes" id="UP000176774"/>
    </source>
</evidence>
<keyword evidence="4" id="KW-0575">Peroxidase</keyword>
<dbReference type="EC" id="1.11.1.24" evidence="3"/>
<evidence type="ECO:0000256" key="10">
    <source>
        <dbReference type="ARBA" id="ARBA00038489"/>
    </source>
</evidence>
<dbReference type="CDD" id="cd03017">
    <property type="entry name" value="PRX_BCP"/>
    <property type="match status" value="1"/>
</dbReference>
<comment type="function">
    <text evidence="1">Thiol-specific peroxidase that catalyzes the reduction of hydrogen peroxide and organic hydroperoxides to water and alcohols, respectively. Plays a role in cell protection against oxidative stress by detoxifying peroxides and as sensor of hydrogen peroxide-mediated signaling events.</text>
</comment>
<dbReference type="PANTHER" id="PTHR42801:SF4">
    <property type="entry name" value="AHPC_TSA FAMILY PROTEIN"/>
    <property type="match status" value="1"/>
</dbReference>
<keyword evidence="6" id="KW-0560">Oxidoreductase</keyword>
<dbReference type="STRING" id="1802214.A2908_01330"/>
<dbReference type="Gene3D" id="3.40.30.10">
    <property type="entry name" value="Glutaredoxin"/>
    <property type="match status" value="1"/>
</dbReference>
<feature type="active site" description="Cysteine sulfenic acid (-SOH) intermediate; for peroxidase activity" evidence="12">
    <location>
        <position position="45"/>
    </location>
</feature>
<organism evidence="14 15">
    <name type="scientific">Candidatus Staskawiczbacteria bacterium RIFCSPLOWO2_01_FULL_38_12b</name>
    <dbReference type="NCBI Taxonomy" id="1802214"/>
    <lineage>
        <taxon>Bacteria</taxon>
        <taxon>Candidatus Staskawicziibacteriota</taxon>
    </lineage>
</organism>
<dbReference type="InterPro" id="IPR050924">
    <property type="entry name" value="Peroxiredoxin_BCP/PrxQ"/>
</dbReference>
<dbReference type="InterPro" id="IPR000866">
    <property type="entry name" value="AhpC/TSA"/>
</dbReference>
<evidence type="ECO:0000256" key="7">
    <source>
        <dbReference type="ARBA" id="ARBA00023157"/>
    </source>
</evidence>
<comment type="caution">
    <text evidence="14">The sequence shown here is derived from an EMBL/GenBank/DDBJ whole genome shotgun (WGS) entry which is preliminary data.</text>
</comment>
<dbReference type="InterPro" id="IPR024706">
    <property type="entry name" value="Peroxiredoxin_AhpC-typ"/>
</dbReference>
<dbReference type="PIRSF" id="PIRSF000239">
    <property type="entry name" value="AHPC"/>
    <property type="match status" value="1"/>
</dbReference>
<dbReference type="EMBL" id="MHPA01000006">
    <property type="protein sequence ID" value="OGZ73832.1"/>
    <property type="molecule type" value="Genomic_DNA"/>
</dbReference>
<evidence type="ECO:0000313" key="14">
    <source>
        <dbReference type="EMBL" id="OGZ73832.1"/>
    </source>
</evidence>
<evidence type="ECO:0000256" key="6">
    <source>
        <dbReference type="ARBA" id="ARBA00023002"/>
    </source>
</evidence>
<evidence type="ECO:0000256" key="5">
    <source>
        <dbReference type="ARBA" id="ARBA00022862"/>
    </source>
</evidence>
<comment type="similarity">
    <text evidence="10">Belongs to the peroxiredoxin family. BCP/PrxQ subfamily.</text>
</comment>
<comment type="catalytic activity">
    <reaction evidence="11">
        <text>a hydroperoxide + [thioredoxin]-dithiol = an alcohol + [thioredoxin]-disulfide + H2O</text>
        <dbReference type="Rhea" id="RHEA:62620"/>
        <dbReference type="Rhea" id="RHEA-COMP:10698"/>
        <dbReference type="Rhea" id="RHEA-COMP:10700"/>
        <dbReference type="ChEBI" id="CHEBI:15377"/>
        <dbReference type="ChEBI" id="CHEBI:29950"/>
        <dbReference type="ChEBI" id="CHEBI:30879"/>
        <dbReference type="ChEBI" id="CHEBI:35924"/>
        <dbReference type="ChEBI" id="CHEBI:50058"/>
        <dbReference type="EC" id="1.11.1.24"/>
    </reaction>
</comment>
<evidence type="ECO:0000256" key="1">
    <source>
        <dbReference type="ARBA" id="ARBA00003330"/>
    </source>
</evidence>
<accession>A0A1G2IGF3</accession>
<dbReference type="AlphaFoldDB" id="A0A1G2IGF3"/>
<dbReference type="GO" id="GO:0008379">
    <property type="term" value="F:thioredoxin peroxidase activity"/>
    <property type="evidence" value="ECO:0007669"/>
    <property type="project" value="TreeGrafter"/>
</dbReference>
<keyword evidence="7" id="KW-1015">Disulfide bond</keyword>
<name>A0A1G2IGF3_9BACT</name>
<evidence type="ECO:0000256" key="11">
    <source>
        <dbReference type="ARBA" id="ARBA00049091"/>
    </source>
</evidence>
<comment type="subunit">
    <text evidence="2">Monomer.</text>
</comment>
<dbReference type="Proteomes" id="UP000176774">
    <property type="component" value="Unassembled WGS sequence"/>
</dbReference>
<dbReference type="PROSITE" id="PS51352">
    <property type="entry name" value="THIOREDOXIN_2"/>
    <property type="match status" value="1"/>
</dbReference>
<evidence type="ECO:0000256" key="2">
    <source>
        <dbReference type="ARBA" id="ARBA00011245"/>
    </source>
</evidence>